<comment type="function">
    <text evidence="13">Couples transcription and DNA repair by recognizing RNA polymerase (RNAP) stalled at DNA lesions. Mediates ATP-dependent release of RNAP and its truncated transcript from the DNA, and recruitment of nucleotide excision repair machinery to the damaged site.</text>
</comment>
<dbReference type="NCBIfam" id="TIGR00580">
    <property type="entry name" value="mfd"/>
    <property type="match status" value="1"/>
</dbReference>
<reference evidence="17 18" key="1">
    <citation type="submission" date="2016-11" db="EMBL/GenBank/DDBJ databases">
        <authorList>
            <person name="Jaros S."/>
            <person name="Januszkiewicz K."/>
            <person name="Wedrychowicz H."/>
        </authorList>
    </citation>
    <scope>NUCLEOTIDE SEQUENCE [LARGE SCALE GENOMIC DNA]</scope>
    <source>
        <strain evidence="17 18">DSM 26897</strain>
    </source>
</reference>
<dbReference type="SMART" id="SM00490">
    <property type="entry name" value="HELICc"/>
    <property type="match status" value="1"/>
</dbReference>
<dbReference type="GO" id="GO:0003684">
    <property type="term" value="F:damaged DNA binding"/>
    <property type="evidence" value="ECO:0007669"/>
    <property type="project" value="InterPro"/>
</dbReference>
<dbReference type="SMART" id="SM00487">
    <property type="entry name" value="DEXDc"/>
    <property type="match status" value="1"/>
</dbReference>
<dbReference type="Gene3D" id="2.40.10.170">
    <property type="match status" value="1"/>
</dbReference>
<evidence type="ECO:0000259" key="15">
    <source>
        <dbReference type="PROSITE" id="PS51192"/>
    </source>
</evidence>
<dbReference type="GO" id="GO:0003678">
    <property type="term" value="F:DNA helicase activity"/>
    <property type="evidence" value="ECO:0007669"/>
    <property type="project" value="TreeGrafter"/>
</dbReference>
<dbReference type="PANTHER" id="PTHR47964">
    <property type="entry name" value="ATP-DEPENDENT DNA HELICASE HOMOLOG RECG, CHLOROPLASTIC"/>
    <property type="match status" value="1"/>
</dbReference>
<dbReference type="InterPro" id="IPR005118">
    <property type="entry name" value="TRCF_C"/>
</dbReference>
<evidence type="ECO:0000256" key="12">
    <source>
        <dbReference type="ARBA" id="ARBA00070128"/>
    </source>
</evidence>
<dbReference type="GO" id="GO:0016787">
    <property type="term" value="F:hydrolase activity"/>
    <property type="evidence" value="ECO:0007669"/>
    <property type="project" value="UniProtKB-KW"/>
</dbReference>
<feature type="region of interest" description="Disordered" evidence="14">
    <location>
        <begin position="289"/>
        <end position="309"/>
    </location>
</feature>
<feature type="domain" description="Helicase C-terminal" evidence="16">
    <location>
        <begin position="788"/>
        <end position="942"/>
    </location>
</feature>
<dbReference type="EMBL" id="FQUO01000014">
    <property type="protein sequence ID" value="SHF91863.1"/>
    <property type="molecule type" value="Genomic_DNA"/>
</dbReference>
<evidence type="ECO:0000256" key="10">
    <source>
        <dbReference type="ARBA" id="ARBA00061104"/>
    </source>
</evidence>
<dbReference type="PANTHER" id="PTHR47964:SF1">
    <property type="entry name" value="ATP-DEPENDENT DNA HELICASE HOMOLOG RECG, CHLOROPLASTIC"/>
    <property type="match status" value="1"/>
</dbReference>
<keyword evidence="4 13" id="KW-0227">DNA damage</keyword>
<dbReference type="SMART" id="SM00982">
    <property type="entry name" value="TRCF"/>
    <property type="match status" value="1"/>
</dbReference>
<name>A0A1M5FK15_9BACT</name>
<evidence type="ECO:0000256" key="13">
    <source>
        <dbReference type="HAMAP-Rule" id="MF_00969"/>
    </source>
</evidence>
<accession>A0A1M5FK15</accession>
<evidence type="ECO:0000256" key="7">
    <source>
        <dbReference type="ARBA" id="ARBA00022840"/>
    </source>
</evidence>
<dbReference type="SUPFAM" id="SSF141259">
    <property type="entry name" value="CarD-like"/>
    <property type="match status" value="1"/>
</dbReference>
<evidence type="ECO:0000256" key="1">
    <source>
        <dbReference type="ARBA" id="ARBA00004496"/>
    </source>
</evidence>
<evidence type="ECO:0000256" key="14">
    <source>
        <dbReference type="SAM" id="MobiDB-lite"/>
    </source>
</evidence>
<dbReference type="InterPro" id="IPR004576">
    <property type="entry name" value="Mfd"/>
</dbReference>
<feature type="domain" description="Helicase ATP-binding" evidence="15">
    <location>
        <begin position="606"/>
        <end position="767"/>
    </location>
</feature>
<dbReference type="InterPro" id="IPR047112">
    <property type="entry name" value="RecG/Mfd"/>
</dbReference>
<dbReference type="InterPro" id="IPR003711">
    <property type="entry name" value="CarD-like/TRCF_RID"/>
</dbReference>
<dbReference type="SUPFAM" id="SSF143517">
    <property type="entry name" value="TRCF domain-like"/>
    <property type="match status" value="1"/>
</dbReference>
<dbReference type="FunFam" id="3.40.50.300:FF:000546">
    <property type="entry name" value="Transcription-repair-coupling factor"/>
    <property type="match status" value="1"/>
</dbReference>
<keyword evidence="8 13" id="KW-0238">DNA-binding</keyword>
<dbReference type="PROSITE" id="PS51194">
    <property type="entry name" value="HELICASE_CTER"/>
    <property type="match status" value="1"/>
</dbReference>
<dbReference type="InterPro" id="IPR041471">
    <property type="entry name" value="UvrB_inter"/>
</dbReference>
<dbReference type="InterPro" id="IPR014001">
    <property type="entry name" value="Helicase_ATP-bd"/>
</dbReference>
<keyword evidence="9 13" id="KW-0234">DNA repair</keyword>
<keyword evidence="5 13" id="KW-0378">Hydrolase</keyword>
<keyword evidence="6" id="KW-0347">Helicase</keyword>
<keyword evidence="18" id="KW-1185">Reference proteome</keyword>
<dbReference type="Pfam" id="PF17757">
    <property type="entry name" value="UvrB_inter"/>
    <property type="match status" value="1"/>
</dbReference>
<evidence type="ECO:0000256" key="9">
    <source>
        <dbReference type="ARBA" id="ARBA00023204"/>
    </source>
</evidence>
<dbReference type="Proteomes" id="UP000184368">
    <property type="component" value="Unassembled WGS sequence"/>
</dbReference>
<comment type="similarity">
    <text evidence="10 13">In the N-terminal section; belongs to the UvrB family.</text>
</comment>
<keyword evidence="3 13" id="KW-0547">Nucleotide-binding</keyword>
<gene>
    <name evidence="13" type="primary">mfd</name>
    <name evidence="17" type="ORF">SAMN05444008_11442</name>
</gene>
<organism evidence="17 18">
    <name type="scientific">Cnuella takakiae</name>
    <dbReference type="NCBI Taxonomy" id="1302690"/>
    <lineage>
        <taxon>Bacteria</taxon>
        <taxon>Pseudomonadati</taxon>
        <taxon>Bacteroidota</taxon>
        <taxon>Chitinophagia</taxon>
        <taxon>Chitinophagales</taxon>
        <taxon>Chitinophagaceae</taxon>
        <taxon>Cnuella</taxon>
    </lineage>
</organism>
<proteinExistence type="inferred from homology"/>
<dbReference type="Pfam" id="PF02559">
    <property type="entry name" value="CarD_TRCF_RID"/>
    <property type="match status" value="1"/>
</dbReference>
<evidence type="ECO:0000256" key="6">
    <source>
        <dbReference type="ARBA" id="ARBA00022806"/>
    </source>
</evidence>
<evidence type="ECO:0000256" key="11">
    <source>
        <dbReference type="ARBA" id="ARBA00061399"/>
    </source>
</evidence>
<dbReference type="InterPro" id="IPR036101">
    <property type="entry name" value="CarD-like/TRCF_RID_sf"/>
</dbReference>
<comment type="similarity">
    <text evidence="11 13">In the C-terminal section; belongs to the helicase family. RecG subfamily.</text>
</comment>
<evidence type="ECO:0000256" key="2">
    <source>
        <dbReference type="ARBA" id="ARBA00022490"/>
    </source>
</evidence>
<dbReference type="InterPro" id="IPR027417">
    <property type="entry name" value="P-loop_NTPase"/>
</dbReference>
<evidence type="ECO:0000313" key="17">
    <source>
        <dbReference type="EMBL" id="SHF91863.1"/>
    </source>
</evidence>
<dbReference type="CDD" id="cd17991">
    <property type="entry name" value="DEXHc_TRCF"/>
    <property type="match status" value="1"/>
</dbReference>
<dbReference type="SUPFAM" id="SSF52540">
    <property type="entry name" value="P-loop containing nucleoside triphosphate hydrolases"/>
    <property type="match status" value="4"/>
</dbReference>
<dbReference type="InterPro" id="IPR037235">
    <property type="entry name" value="TRCF-like_C_D7"/>
</dbReference>
<keyword evidence="2 13" id="KW-0963">Cytoplasm</keyword>
<dbReference type="AlphaFoldDB" id="A0A1M5FK15"/>
<dbReference type="Gene3D" id="3.90.1150.50">
    <property type="entry name" value="Transcription-repair-coupling factor, D7 domain"/>
    <property type="match status" value="1"/>
</dbReference>
<comment type="subcellular location">
    <subcellularLocation>
        <location evidence="1 13">Cytoplasm</location>
    </subcellularLocation>
</comment>
<dbReference type="STRING" id="1302690.BUE76_18995"/>
<dbReference type="Gene3D" id="3.40.50.300">
    <property type="entry name" value="P-loop containing nucleotide triphosphate hydrolases"/>
    <property type="match status" value="2"/>
</dbReference>
<dbReference type="InterPro" id="IPR001650">
    <property type="entry name" value="Helicase_C-like"/>
</dbReference>
<dbReference type="HAMAP" id="MF_00969">
    <property type="entry name" value="TRCF"/>
    <property type="match status" value="1"/>
</dbReference>
<dbReference type="SMART" id="SM01058">
    <property type="entry name" value="CarD_TRCF"/>
    <property type="match status" value="1"/>
</dbReference>
<dbReference type="GO" id="GO:0000716">
    <property type="term" value="P:transcription-coupled nucleotide-excision repair, DNA damage recognition"/>
    <property type="evidence" value="ECO:0007669"/>
    <property type="project" value="UniProtKB-UniRule"/>
</dbReference>
<evidence type="ECO:0000256" key="8">
    <source>
        <dbReference type="ARBA" id="ARBA00023125"/>
    </source>
</evidence>
<evidence type="ECO:0000256" key="3">
    <source>
        <dbReference type="ARBA" id="ARBA00022741"/>
    </source>
</evidence>
<dbReference type="Gene3D" id="3.30.2060.10">
    <property type="entry name" value="Penicillin-binding protein 1b domain"/>
    <property type="match status" value="1"/>
</dbReference>
<dbReference type="PROSITE" id="PS51192">
    <property type="entry name" value="HELICASE_ATP_BIND_1"/>
    <property type="match status" value="1"/>
</dbReference>
<protein>
    <recommendedName>
        <fullName evidence="12 13">Transcription-repair-coupling factor</fullName>
        <shortName evidence="13">TRCF</shortName>
        <ecNumber evidence="13">3.6.4.-</ecNumber>
    </recommendedName>
</protein>
<dbReference type="Pfam" id="PF00270">
    <property type="entry name" value="DEAD"/>
    <property type="match status" value="1"/>
</dbReference>
<sequence length="1153" mass="130753">MTTADLLNGWINTPRLFSLADRLTMSAPQNIYVKNLQGSSTQFVAAAAFLHPSCSQLNHVFVCNDAEDAAYFHNTLENLTGALNIFYFPSSFKNRKNYRLLNPSHVMLRTEALTRFSAPTGQRVGALVTYPEALFEKVVVSKAIAKNIIQVKTNDVINTDELFEKLVSFGFERTDFVYEPGQFAVRGGIIDIYSFGNEKPYRIELFGNDVDSIRIIDPETQLSERRLLQVSIIPNVDTQFEDEDKVSLLEFLPENTVVWMQDADLVKERLELEEENLQFFIELQKELQSLPPAPSGGGGGKGRRPQEEEDVAHIKPNVTLDEFTTAKEWVAQLEERHKVHFGSSPSSLPTGEGRGGAVVFNTRPQPAFNRQFDMLMADLKSWESKGFQLNLFAENPKQLERLYSIFTDLKEEITFQPIATAIHEGFIDEDLKVVCYTDHQIFQRYHKYKVKQAYNKNKALTLRALRELSPGDFVTHIDHGVGVYSGLQKIEVGGRMQEAVRLIYKDSDILYVNINSLHKIAKYTGKEGSVPKVNKLGSDAWTKLKDKTKAKVKEIAFDLIKLYAARKAQEGFKHSPDNYMYTELEASFIYEDTPDQSKAIADVKKDMESLSPMDRLVCGDVGFGKTEVAVRAAFKTCLDGKQAAVLVPTTILAFQHYKTFKDRLKDFPVTVDFINRFKTSKEKKETLQKLKEGKIDILVGTHAILAKDVQFKDLGLLIVDEEQKFGVAHKEKIKTFRTNVDALTLTATPIPRTLQFSLMGARDLSIINTPPPNRQPIQTEVKVFQEDFIRDAIYFETERGGQVFFIHNRVNGLPEMASLIQGLCPDLSVGFAHGQMEGHELEEHILDFIDKKYDVLVCTNIVESGVDIPNVNTIIINNAHQFGLSDLHQLRGRVGRSNKKAFCYLLAPPMSTLPNDSRKRLQTLEQHSELGSGFQIAMRDLDIRGAGNLLGGEQSGFMAEIGFEMYQKVLNEAIRELKRTQFKDLFKEEISKQDDFVQDCTIDTDLEILIPDSYVENITERLSLYTRLDNCETEEELEAMQAELHDRFGDVPQPVKDLFITVRCRKLAVELGFEKMSLKDDTLRCFFINRPDSPYFESDTFKAILDYVQTGTNKARLKQSGKNFLLVVEPVKGMGELLRFLQHMHKQVVGVAA</sequence>
<evidence type="ECO:0000256" key="4">
    <source>
        <dbReference type="ARBA" id="ARBA00022763"/>
    </source>
</evidence>
<dbReference type="EC" id="3.6.4.-" evidence="13"/>
<dbReference type="GO" id="GO:0006355">
    <property type="term" value="P:regulation of DNA-templated transcription"/>
    <property type="evidence" value="ECO:0007669"/>
    <property type="project" value="UniProtKB-UniRule"/>
</dbReference>
<dbReference type="OrthoDB" id="9804325at2"/>
<evidence type="ECO:0000259" key="16">
    <source>
        <dbReference type="PROSITE" id="PS51194"/>
    </source>
</evidence>
<keyword evidence="7 13" id="KW-0067">ATP-binding</keyword>
<dbReference type="GO" id="GO:0005737">
    <property type="term" value="C:cytoplasm"/>
    <property type="evidence" value="ECO:0007669"/>
    <property type="project" value="UniProtKB-SubCell"/>
</dbReference>
<dbReference type="Pfam" id="PF03461">
    <property type="entry name" value="TRCF"/>
    <property type="match status" value="1"/>
</dbReference>
<evidence type="ECO:0000256" key="5">
    <source>
        <dbReference type="ARBA" id="ARBA00022801"/>
    </source>
</evidence>
<dbReference type="InterPro" id="IPR011545">
    <property type="entry name" value="DEAD/DEAH_box_helicase_dom"/>
</dbReference>
<dbReference type="GO" id="GO:0005524">
    <property type="term" value="F:ATP binding"/>
    <property type="evidence" value="ECO:0007669"/>
    <property type="project" value="UniProtKB-UniRule"/>
</dbReference>
<dbReference type="RefSeq" id="WP_073045578.1">
    <property type="nucleotide sequence ID" value="NZ_FQUO01000014.1"/>
</dbReference>
<evidence type="ECO:0000313" key="18">
    <source>
        <dbReference type="Proteomes" id="UP000184368"/>
    </source>
</evidence>
<dbReference type="Pfam" id="PF00271">
    <property type="entry name" value="Helicase_C"/>
    <property type="match status" value="1"/>
</dbReference>